<dbReference type="EMBL" id="SSTD01007659">
    <property type="protein sequence ID" value="TYK18524.1"/>
    <property type="molecule type" value="Genomic_DNA"/>
</dbReference>
<dbReference type="InterPro" id="IPR043502">
    <property type="entry name" value="DNA/RNA_pol_sf"/>
</dbReference>
<dbReference type="SUPFAM" id="SSF56672">
    <property type="entry name" value="DNA/RNA polymerases"/>
    <property type="match status" value="1"/>
</dbReference>
<evidence type="ECO:0000313" key="3">
    <source>
        <dbReference type="Proteomes" id="UP000321947"/>
    </source>
</evidence>
<evidence type="ECO:0000256" key="1">
    <source>
        <dbReference type="SAM" id="MobiDB-lite"/>
    </source>
</evidence>
<feature type="compositionally biased region" description="Polar residues" evidence="1">
    <location>
        <begin position="201"/>
        <end position="214"/>
    </location>
</feature>
<reference evidence="2 3" key="1">
    <citation type="submission" date="2019-08" db="EMBL/GenBank/DDBJ databases">
        <title>Draft genome sequences of two oriental melons (Cucumis melo L. var makuwa).</title>
        <authorList>
            <person name="Kwon S.-Y."/>
        </authorList>
    </citation>
    <scope>NUCLEOTIDE SEQUENCE [LARGE SCALE GENOMIC DNA]</scope>
    <source>
        <strain evidence="3">cv. Chang Bougi</strain>
        <tissue evidence="2">Leaf</tissue>
    </source>
</reference>
<evidence type="ECO:0000313" key="2">
    <source>
        <dbReference type="EMBL" id="TYK18524.1"/>
    </source>
</evidence>
<organism evidence="2 3">
    <name type="scientific">Cucumis melo var. makuwa</name>
    <name type="common">Oriental melon</name>
    <dbReference type="NCBI Taxonomy" id="1194695"/>
    <lineage>
        <taxon>Eukaryota</taxon>
        <taxon>Viridiplantae</taxon>
        <taxon>Streptophyta</taxon>
        <taxon>Embryophyta</taxon>
        <taxon>Tracheophyta</taxon>
        <taxon>Spermatophyta</taxon>
        <taxon>Magnoliopsida</taxon>
        <taxon>eudicotyledons</taxon>
        <taxon>Gunneridae</taxon>
        <taxon>Pentapetalae</taxon>
        <taxon>rosids</taxon>
        <taxon>fabids</taxon>
        <taxon>Cucurbitales</taxon>
        <taxon>Cucurbitaceae</taxon>
        <taxon>Benincaseae</taxon>
        <taxon>Cucumis</taxon>
    </lineage>
</organism>
<feature type="compositionally biased region" description="Basic and acidic residues" evidence="1">
    <location>
        <begin position="260"/>
        <end position="270"/>
    </location>
</feature>
<name>A0A5D3D4R3_CUCMM</name>
<proteinExistence type="predicted"/>
<gene>
    <name evidence="2" type="ORF">E5676_scaffold119G00230</name>
</gene>
<dbReference type="AlphaFoldDB" id="A0A5D3D4R3"/>
<accession>A0A5D3D4R3</accession>
<comment type="caution">
    <text evidence="2">The sequence shown here is derived from an EMBL/GenBank/DDBJ whole genome shotgun (WGS) entry which is preliminary data.</text>
</comment>
<dbReference type="Proteomes" id="UP000321947">
    <property type="component" value="Unassembled WGS sequence"/>
</dbReference>
<protein>
    <submittedName>
        <fullName evidence="2">Retrotransposon gag protein</fullName>
    </submittedName>
</protein>
<sequence length="524" mass="59557">MGEVREKTLRELVKPDEDQRPLCIIIPPTTQPFELKSGLIHLLPIFKGSSGEDPHKHLKDFHMVCDSMRPHGISKETTKFTSLSFFPYGCRKEMALLLRTRNTVDAAGGGALADKHPTEARELISRMAENSQSFGNRASEPDNSLTKECGVCGLVGHPNDKCPEVIVDVNIVRRYDPHSNTYNSGWRDNPNLRWRNDNQKHTQAPPTSSNQGTNLEDIIKALATNTLSFQQEMKQQMTQLTTTISKMDGKGKLPAQPDHANNESKEEKVETNPPPSNSKNDKSPPNDFTPYIPKPPFPSRLAPKKKETPKEEELFEMFRKVQINLPLLDAIQQVPRYAKFLKELCTNKRKTKERAMISQNVSALLKSNIPEKCNDPGKKNTFPVIISKELNQKQEERLIEVLKKKKQAIGWTLDDIKGISPTFCMHRIILEEGAKEKIQPQRRLNPTLKEAVMKETGMTVVKNDKGEMVSMRIQNGRRMCVDYRKLNEHVKTKRKQLLLVIMDLMHLGVCHLVFVMHGEHSNVA</sequence>
<feature type="region of interest" description="Disordered" evidence="1">
    <location>
        <begin position="177"/>
        <end position="214"/>
    </location>
</feature>
<feature type="region of interest" description="Disordered" evidence="1">
    <location>
        <begin position="247"/>
        <end position="308"/>
    </location>
</feature>
<dbReference type="Gene3D" id="3.10.10.10">
    <property type="entry name" value="HIV Type 1 Reverse Transcriptase, subunit A, domain 1"/>
    <property type="match status" value="1"/>
</dbReference>